<sequence>MGKVWVIVLCVVMGYGAQSDDDEELLRSLASKPQGVQYIKPTLEGKKPLDYTKLFSKPTIEWKDIAKTKSGIFVGLGVNLVPVVRTDTTTPALYNNEKYPASAGFNARVGYTYFSNPYVGFRLYGEYAKSTTNTEYGTNGYVRRYEIETYNAGVSIVLDTNFGQTYDHMLSVIVDLAYVPHIRFSSVWNHTSTTGLQSNGEDSFIGGNKVALGLGFGYVFRSKHRIELIFRRLTDVREGKDSLIGDDTNTNRIIFQQILSMNFGYVYVF</sequence>
<evidence type="ECO:0000313" key="1">
    <source>
        <dbReference type="EMBL" id="RDU66668.1"/>
    </source>
</evidence>
<evidence type="ECO:0000313" key="2">
    <source>
        <dbReference type="Proteomes" id="UP000256514"/>
    </source>
</evidence>
<accession>A0A3D8IN22</accession>
<gene>
    <name evidence="1" type="ORF">CQA54_06840</name>
</gene>
<reference evidence="1 2" key="1">
    <citation type="submission" date="2018-04" db="EMBL/GenBank/DDBJ databases">
        <title>Novel Campyloabacter and Helicobacter Species and Strains.</title>
        <authorList>
            <person name="Mannion A.J."/>
            <person name="Shen Z."/>
            <person name="Fox J.G."/>
        </authorList>
    </citation>
    <scope>NUCLEOTIDE SEQUENCE [LARGE SCALE GENOMIC DNA]</scope>
    <source>
        <strain evidence="1 2">MIT 12-6600</strain>
    </source>
</reference>
<evidence type="ECO:0008006" key="3">
    <source>
        <dbReference type="Google" id="ProtNLM"/>
    </source>
</evidence>
<comment type="caution">
    <text evidence="1">The sequence shown here is derived from an EMBL/GenBank/DDBJ whole genome shotgun (WGS) entry which is preliminary data.</text>
</comment>
<proteinExistence type="predicted"/>
<name>A0A3D8IN22_9HELI</name>
<protein>
    <recommendedName>
        <fullName evidence="3">Outer membrane beta-barrel protein</fullName>
    </recommendedName>
</protein>
<keyword evidence="2" id="KW-1185">Reference proteome</keyword>
<dbReference type="Proteomes" id="UP000256514">
    <property type="component" value="Unassembled WGS sequence"/>
</dbReference>
<dbReference type="RefSeq" id="WP_115571361.1">
    <property type="nucleotide sequence ID" value="NZ_NXLT01000005.1"/>
</dbReference>
<organism evidence="1 2">
    <name type="scientific">Helicobacter equorum</name>
    <dbReference type="NCBI Taxonomy" id="361872"/>
    <lineage>
        <taxon>Bacteria</taxon>
        <taxon>Pseudomonadati</taxon>
        <taxon>Campylobacterota</taxon>
        <taxon>Epsilonproteobacteria</taxon>
        <taxon>Campylobacterales</taxon>
        <taxon>Helicobacteraceae</taxon>
        <taxon>Helicobacter</taxon>
    </lineage>
</organism>
<dbReference type="EMBL" id="NXLT01000005">
    <property type="protein sequence ID" value="RDU66668.1"/>
    <property type="molecule type" value="Genomic_DNA"/>
</dbReference>
<dbReference type="OrthoDB" id="5324000at2"/>
<dbReference type="AlphaFoldDB" id="A0A3D8IN22"/>